<proteinExistence type="predicted"/>
<feature type="compositionally biased region" description="Pro residues" evidence="1">
    <location>
        <begin position="7"/>
        <end position="24"/>
    </location>
</feature>
<dbReference type="EMBL" id="JAULSR010000011">
    <property type="protein sequence ID" value="KAK0609937.1"/>
    <property type="molecule type" value="Genomic_DNA"/>
</dbReference>
<feature type="domain" description="N-acetyltransferase" evidence="2">
    <location>
        <begin position="60"/>
        <end position="212"/>
    </location>
</feature>
<dbReference type="GO" id="GO:0016747">
    <property type="term" value="F:acyltransferase activity, transferring groups other than amino-acyl groups"/>
    <property type="evidence" value="ECO:0007669"/>
    <property type="project" value="InterPro"/>
</dbReference>
<dbReference type="InterPro" id="IPR000182">
    <property type="entry name" value="GNAT_dom"/>
</dbReference>
<evidence type="ECO:0000256" key="1">
    <source>
        <dbReference type="SAM" id="MobiDB-lite"/>
    </source>
</evidence>
<accession>A0AA39TGH9</accession>
<dbReference type="Pfam" id="PF13508">
    <property type="entry name" value="Acetyltransf_7"/>
    <property type="match status" value="1"/>
</dbReference>
<evidence type="ECO:0000313" key="4">
    <source>
        <dbReference type="Proteomes" id="UP001174934"/>
    </source>
</evidence>
<evidence type="ECO:0000313" key="3">
    <source>
        <dbReference type="EMBL" id="KAK0609937.1"/>
    </source>
</evidence>
<dbReference type="CDD" id="cd04301">
    <property type="entry name" value="NAT_SF"/>
    <property type="match status" value="1"/>
</dbReference>
<comment type="caution">
    <text evidence="3">The sequence shown here is derived from an EMBL/GenBank/DDBJ whole genome shotgun (WGS) entry which is preliminary data.</text>
</comment>
<reference evidence="3" key="1">
    <citation type="submission" date="2023-06" db="EMBL/GenBank/DDBJ databases">
        <title>Genome-scale phylogeny and comparative genomics of the fungal order Sordariales.</title>
        <authorList>
            <consortium name="Lawrence Berkeley National Laboratory"/>
            <person name="Hensen N."/>
            <person name="Bonometti L."/>
            <person name="Westerberg I."/>
            <person name="Brannstrom I.O."/>
            <person name="Guillou S."/>
            <person name="Cros-Aarteil S."/>
            <person name="Calhoun S."/>
            <person name="Haridas S."/>
            <person name="Kuo A."/>
            <person name="Mondo S."/>
            <person name="Pangilinan J."/>
            <person name="Riley R."/>
            <person name="LaButti K."/>
            <person name="Andreopoulos B."/>
            <person name="Lipzen A."/>
            <person name="Chen C."/>
            <person name="Yanf M."/>
            <person name="Daum C."/>
            <person name="Ng V."/>
            <person name="Clum A."/>
            <person name="Steindorff A."/>
            <person name="Ohm R."/>
            <person name="Martin F."/>
            <person name="Silar P."/>
            <person name="Natvig D."/>
            <person name="Lalanne C."/>
            <person name="Gautier V."/>
            <person name="Ament-velasquez S.L."/>
            <person name="Kruys A."/>
            <person name="Hutchinson M.I."/>
            <person name="Powell A.J."/>
            <person name="Barry K."/>
            <person name="Miller A.N."/>
            <person name="Grigoriev I.V."/>
            <person name="Debuchy R."/>
            <person name="Gladieux P."/>
            <person name="Thoren M.H."/>
            <person name="Johannesson H."/>
        </authorList>
    </citation>
    <scope>NUCLEOTIDE SEQUENCE</scope>
    <source>
        <strain evidence="3">SMH3391-2</strain>
    </source>
</reference>
<dbReference type="SUPFAM" id="SSF55729">
    <property type="entry name" value="Acyl-CoA N-acyltransferases (Nat)"/>
    <property type="match status" value="1"/>
</dbReference>
<dbReference type="PROSITE" id="PS51186">
    <property type="entry name" value="GNAT"/>
    <property type="match status" value="1"/>
</dbReference>
<dbReference type="Proteomes" id="UP001174934">
    <property type="component" value="Unassembled WGS sequence"/>
</dbReference>
<organism evidence="3 4">
    <name type="scientific">Bombardia bombarda</name>
    <dbReference type="NCBI Taxonomy" id="252184"/>
    <lineage>
        <taxon>Eukaryota</taxon>
        <taxon>Fungi</taxon>
        <taxon>Dikarya</taxon>
        <taxon>Ascomycota</taxon>
        <taxon>Pezizomycotina</taxon>
        <taxon>Sordariomycetes</taxon>
        <taxon>Sordariomycetidae</taxon>
        <taxon>Sordariales</taxon>
        <taxon>Lasiosphaeriaceae</taxon>
        <taxon>Bombardia</taxon>
    </lineage>
</organism>
<dbReference type="InterPro" id="IPR016181">
    <property type="entry name" value="Acyl_CoA_acyltransferase"/>
</dbReference>
<protein>
    <recommendedName>
        <fullName evidence="2">N-acetyltransferase domain-containing protein</fullName>
    </recommendedName>
</protein>
<sequence length="219" mass="23788">MASSNPTPIPPSLAIQQPPPPPPSANGTTAAKPEAVSIAFPDISITQNPALIARLTDLVNTVYTVAEEGIFSPAYRRTNAAELISIIQAGELALAWRDSATPDSPEALAGCVRIWPLSPTHADFGMLVCDPALHGAGTGRALVRFAEDHCREKLGKTVMQCELLVSVDFDAPFKVWIQAWYERMGYRVVRIGDFGGDYPHIAPHLITRVEYRVFKKGLV</sequence>
<name>A0AA39TGH9_9PEZI</name>
<dbReference type="AlphaFoldDB" id="A0AA39TGH9"/>
<dbReference type="Gene3D" id="3.40.630.30">
    <property type="match status" value="1"/>
</dbReference>
<keyword evidence="4" id="KW-1185">Reference proteome</keyword>
<evidence type="ECO:0000259" key="2">
    <source>
        <dbReference type="PROSITE" id="PS51186"/>
    </source>
</evidence>
<gene>
    <name evidence="3" type="ORF">B0T17DRAFT_545564</name>
</gene>
<feature type="region of interest" description="Disordered" evidence="1">
    <location>
        <begin position="1"/>
        <end position="31"/>
    </location>
</feature>